<dbReference type="Proteomes" id="UP000622610">
    <property type="component" value="Unassembled WGS sequence"/>
</dbReference>
<dbReference type="EMBL" id="BMDT01000004">
    <property type="protein sequence ID" value="GGI65523.1"/>
    <property type="molecule type" value="Genomic_DNA"/>
</dbReference>
<evidence type="ECO:0000259" key="2">
    <source>
        <dbReference type="PROSITE" id="PS50987"/>
    </source>
</evidence>
<reference evidence="3" key="1">
    <citation type="journal article" date="2014" name="Int. J. Syst. Evol. Microbiol.">
        <title>Complete genome sequence of Corynebacterium casei LMG S-19264T (=DSM 44701T), isolated from a smear-ripened cheese.</title>
        <authorList>
            <consortium name="US DOE Joint Genome Institute (JGI-PGF)"/>
            <person name="Walter F."/>
            <person name="Albersmeier A."/>
            <person name="Kalinowski J."/>
            <person name="Ruckert C."/>
        </authorList>
    </citation>
    <scope>NUCLEOTIDE SEQUENCE</scope>
    <source>
        <strain evidence="3">CCM 8433</strain>
    </source>
</reference>
<dbReference type="GO" id="GO:0003677">
    <property type="term" value="F:DNA binding"/>
    <property type="evidence" value="ECO:0007669"/>
    <property type="project" value="UniProtKB-KW"/>
</dbReference>
<dbReference type="CDD" id="cd00090">
    <property type="entry name" value="HTH_ARSR"/>
    <property type="match status" value="1"/>
</dbReference>
<dbReference type="AlphaFoldDB" id="A0A917N4E3"/>
<dbReference type="InterPro" id="IPR036388">
    <property type="entry name" value="WH-like_DNA-bd_sf"/>
</dbReference>
<protein>
    <submittedName>
        <fullName evidence="3">Transcriptional regulator</fullName>
    </submittedName>
</protein>
<proteinExistence type="predicted"/>
<evidence type="ECO:0000256" key="1">
    <source>
        <dbReference type="ARBA" id="ARBA00023125"/>
    </source>
</evidence>
<sequence length="301" mass="33777">MKLDISHNSLNVYKALANDTRLDILNLVAENDSNITEIAKALNISKAITTRHVQQLIDAGLLIHRIKQKNSGSQKIVSQNVDNIEIVFPSTVYREFKQKKSIIKLGHYLDFSVNPTCGLASKKRLIGNFDDTKSFLAPDRTEASLLWFASGHVSYKIPNNLERHIDPELLEITMEIASEFPNSSNVWPSDIDFYVNDVLVGTWTCPGNFSDVRGFHTPDWWADDSSQYGVLLRILIKNDATTFNGAETSKVTVTDLNLHDSEFISLKIESRKDAQNPGGVTIFGEGFGNHDQDINVNLYYS</sequence>
<dbReference type="GO" id="GO:0003700">
    <property type="term" value="F:DNA-binding transcription factor activity"/>
    <property type="evidence" value="ECO:0007669"/>
    <property type="project" value="InterPro"/>
</dbReference>
<dbReference type="InterPro" id="IPR001845">
    <property type="entry name" value="HTH_ArsR_DNA-bd_dom"/>
</dbReference>
<dbReference type="InterPro" id="IPR011991">
    <property type="entry name" value="ArsR-like_HTH"/>
</dbReference>
<keyword evidence="1" id="KW-0238">DNA-binding</keyword>
<comment type="caution">
    <text evidence="3">The sequence shown here is derived from an EMBL/GenBank/DDBJ whole genome shotgun (WGS) entry which is preliminary data.</text>
</comment>
<feature type="domain" description="HTH arsR-type" evidence="2">
    <location>
        <begin position="1"/>
        <end position="95"/>
    </location>
</feature>
<dbReference type="SMART" id="SM00418">
    <property type="entry name" value="HTH_ARSR"/>
    <property type="match status" value="1"/>
</dbReference>
<gene>
    <name evidence="3" type="ORF">GCM10011482_11770</name>
</gene>
<accession>A0A917N4E3</accession>
<evidence type="ECO:0000313" key="4">
    <source>
        <dbReference type="Proteomes" id="UP000622610"/>
    </source>
</evidence>
<dbReference type="RefSeq" id="WP_188367360.1">
    <property type="nucleotide sequence ID" value="NZ_BMDT01000004.1"/>
</dbReference>
<dbReference type="InterPro" id="IPR036390">
    <property type="entry name" value="WH_DNA-bd_sf"/>
</dbReference>
<dbReference type="SUPFAM" id="SSF46785">
    <property type="entry name" value="Winged helix' DNA-binding domain"/>
    <property type="match status" value="1"/>
</dbReference>
<evidence type="ECO:0000313" key="3">
    <source>
        <dbReference type="EMBL" id="GGI65523.1"/>
    </source>
</evidence>
<dbReference type="Gene3D" id="1.10.10.10">
    <property type="entry name" value="Winged helix-like DNA-binding domain superfamily/Winged helix DNA-binding domain"/>
    <property type="match status" value="1"/>
</dbReference>
<organism evidence="3 4">
    <name type="scientific">Enterococcus alcedinis</name>
    <dbReference type="NCBI Taxonomy" id="1274384"/>
    <lineage>
        <taxon>Bacteria</taxon>
        <taxon>Bacillati</taxon>
        <taxon>Bacillota</taxon>
        <taxon>Bacilli</taxon>
        <taxon>Lactobacillales</taxon>
        <taxon>Enterococcaceae</taxon>
        <taxon>Enterococcus</taxon>
    </lineage>
</organism>
<reference evidence="3" key="2">
    <citation type="submission" date="2020-09" db="EMBL/GenBank/DDBJ databases">
        <authorList>
            <person name="Sun Q."/>
            <person name="Sedlacek I."/>
        </authorList>
    </citation>
    <scope>NUCLEOTIDE SEQUENCE</scope>
    <source>
        <strain evidence="3">CCM 8433</strain>
    </source>
</reference>
<name>A0A917N4E3_9ENTE</name>
<dbReference type="Pfam" id="PF01022">
    <property type="entry name" value="HTH_5"/>
    <property type="match status" value="1"/>
</dbReference>
<keyword evidence="4" id="KW-1185">Reference proteome</keyword>
<dbReference type="PROSITE" id="PS50987">
    <property type="entry name" value="HTH_ARSR_2"/>
    <property type="match status" value="1"/>
</dbReference>